<comment type="caution">
    <text evidence="1">The sequence shown here is derived from an EMBL/GenBank/DDBJ whole genome shotgun (WGS) entry which is preliminary data.</text>
</comment>
<reference evidence="2" key="1">
    <citation type="journal article" date="2015" name="Nat. Genet.">
        <title>The genome and transcriptome of the zoonotic hookworm Ancylostoma ceylanicum identify infection-specific gene families.</title>
        <authorList>
            <person name="Schwarz E.M."/>
            <person name="Hu Y."/>
            <person name="Antoshechkin I."/>
            <person name="Miller M.M."/>
            <person name="Sternberg P.W."/>
            <person name="Aroian R.V."/>
        </authorList>
    </citation>
    <scope>NUCLEOTIDE SEQUENCE</scope>
    <source>
        <strain evidence="2">HY135</strain>
    </source>
</reference>
<evidence type="ECO:0000313" key="2">
    <source>
        <dbReference type="Proteomes" id="UP000024635"/>
    </source>
</evidence>
<sequence length="215" mass="24500">MYGAGLSLCGAMQLTAAMCGPKIPGGGGGVRPRHDPRPHECLIYTTSFTKHKYVSFHCEHMYSKVFFAFSLVYTAFAIWPNEIMPGESAALDFVMRVSRLTPNDLNYVQNLQFWGINDEAILEKAKSEDPILYEKMVHFLVKYNKLSKGATQYLNEVFRVAMEHAKWFQREQYFTPEQIANAIKIVGKLQGHPVHNELVKMFPDIEARAPLPKNK</sequence>
<organism evidence="1 2">
    <name type="scientific">Ancylostoma ceylanicum</name>
    <dbReference type="NCBI Taxonomy" id="53326"/>
    <lineage>
        <taxon>Eukaryota</taxon>
        <taxon>Metazoa</taxon>
        <taxon>Ecdysozoa</taxon>
        <taxon>Nematoda</taxon>
        <taxon>Chromadorea</taxon>
        <taxon>Rhabditida</taxon>
        <taxon>Rhabditina</taxon>
        <taxon>Rhabditomorpha</taxon>
        <taxon>Strongyloidea</taxon>
        <taxon>Ancylostomatidae</taxon>
        <taxon>Ancylostomatinae</taxon>
        <taxon>Ancylostoma</taxon>
    </lineage>
</organism>
<dbReference type="EMBL" id="JARK01001338">
    <property type="protein sequence ID" value="EYC33315.1"/>
    <property type="molecule type" value="Genomic_DNA"/>
</dbReference>
<dbReference type="AlphaFoldDB" id="A0A016W0Y8"/>
<evidence type="ECO:0000313" key="1">
    <source>
        <dbReference type="EMBL" id="EYC33315.1"/>
    </source>
</evidence>
<name>A0A016W0Y8_9BILA</name>
<keyword evidence="2" id="KW-1185">Reference proteome</keyword>
<gene>
    <name evidence="1" type="primary">Acey_s0002.g719</name>
    <name evidence="1" type="ORF">Y032_0002g719</name>
</gene>
<dbReference type="Proteomes" id="UP000024635">
    <property type="component" value="Unassembled WGS sequence"/>
</dbReference>
<accession>A0A016W0Y8</accession>
<dbReference type="OrthoDB" id="5844326at2759"/>
<protein>
    <submittedName>
        <fullName evidence="1">Uncharacterized protein</fullName>
    </submittedName>
</protein>
<proteinExistence type="predicted"/>